<dbReference type="RefSeq" id="WP_166949143.1">
    <property type="nucleotide sequence ID" value="NZ_CP077072.1"/>
</dbReference>
<evidence type="ECO:0000313" key="2">
    <source>
        <dbReference type="EMBL" id="NII07350.1"/>
    </source>
</evidence>
<evidence type="ECO:0008006" key="4">
    <source>
        <dbReference type="Google" id="ProtNLM"/>
    </source>
</evidence>
<organism evidence="2 3">
    <name type="scientific">Luteibacter anthropi</name>
    <dbReference type="NCBI Taxonomy" id="564369"/>
    <lineage>
        <taxon>Bacteria</taxon>
        <taxon>Pseudomonadati</taxon>
        <taxon>Pseudomonadota</taxon>
        <taxon>Gammaproteobacteria</taxon>
        <taxon>Lysobacterales</taxon>
        <taxon>Rhodanobacteraceae</taxon>
        <taxon>Luteibacter</taxon>
    </lineage>
</organism>
<keyword evidence="3" id="KW-1185">Reference proteome</keyword>
<feature type="chain" id="PRO_5030569534" description="Nuclear transport factor 2 family protein" evidence="1">
    <location>
        <begin position="22"/>
        <end position="188"/>
    </location>
</feature>
<sequence>MLRPIVLGLTLALALPTACLAAEEQPSFSPTSFLSDRDEQDLLKQVPAAKPEDVASPDAIVRAMHDAVSGPRGQWDDRRLRSLFIPDALIEYTDEDGKNPPRLRTITVDELVRILKDLHQKVAWYEKAGALHVTELHRKGEGPVLAVVPHTGNEGTRPVTEPEASRPSTSVTQLVKLQGRWWITSHAW</sequence>
<dbReference type="EMBL" id="JAARLZ010000006">
    <property type="protein sequence ID" value="NII07350.1"/>
    <property type="molecule type" value="Genomic_DNA"/>
</dbReference>
<name>A0A7X5UBC0_9GAMM</name>
<accession>A0A7X5UBC0</accession>
<gene>
    <name evidence="2" type="ORF">HBF25_13250</name>
</gene>
<reference evidence="2 3" key="1">
    <citation type="submission" date="2020-03" db="EMBL/GenBank/DDBJ databases">
        <authorList>
            <person name="Lai Q."/>
        </authorList>
    </citation>
    <scope>NUCLEOTIDE SEQUENCE [LARGE SCALE GENOMIC DNA]</scope>
    <source>
        <strain evidence="2 3">CCUG 25036</strain>
    </source>
</reference>
<protein>
    <recommendedName>
        <fullName evidence="4">Nuclear transport factor 2 family protein</fullName>
    </recommendedName>
</protein>
<proteinExistence type="predicted"/>
<feature type="signal peptide" evidence="1">
    <location>
        <begin position="1"/>
        <end position="21"/>
    </location>
</feature>
<evidence type="ECO:0000313" key="3">
    <source>
        <dbReference type="Proteomes" id="UP000490980"/>
    </source>
</evidence>
<dbReference type="AlphaFoldDB" id="A0A7X5UBC0"/>
<dbReference type="Proteomes" id="UP000490980">
    <property type="component" value="Unassembled WGS sequence"/>
</dbReference>
<keyword evidence="1" id="KW-0732">Signal</keyword>
<evidence type="ECO:0000256" key="1">
    <source>
        <dbReference type="SAM" id="SignalP"/>
    </source>
</evidence>
<comment type="caution">
    <text evidence="2">The sequence shown here is derived from an EMBL/GenBank/DDBJ whole genome shotgun (WGS) entry which is preliminary data.</text>
</comment>